<sequence>MLNKVYFVKTIDRVAAELGETVDRIFDLASDMETEDGVIWVYGPSDDSVIAFTPFGIENLQELIEMDRDHAR</sequence>
<accession>A0ABU6HLA9</accession>
<comment type="caution">
    <text evidence="1">The sequence shown here is derived from an EMBL/GenBank/DDBJ whole genome shotgun (WGS) entry which is preliminary data.</text>
</comment>
<proteinExistence type="predicted"/>
<dbReference type="EMBL" id="JAYLLH010000036">
    <property type="protein sequence ID" value="MEC3863086.1"/>
    <property type="molecule type" value="Genomic_DNA"/>
</dbReference>
<reference evidence="1 2" key="1">
    <citation type="submission" date="2024-01" db="EMBL/GenBank/DDBJ databases">
        <title>Mesobacterium rodlantinim sp. nov., isolated from shallow sea hydrothermal systems off Kueishantao Island.</title>
        <authorList>
            <person name="Su Z."/>
            <person name="Tang K."/>
        </authorList>
    </citation>
    <scope>NUCLEOTIDE SEQUENCE [LARGE SCALE GENOMIC DNA]</scope>
    <source>
        <strain evidence="1 2">TK19101</strain>
    </source>
</reference>
<dbReference type="RefSeq" id="WP_326299155.1">
    <property type="nucleotide sequence ID" value="NZ_JAYLLH010000036.1"/>
</dbReference>
<keyword evidence="2" id="KW-1185">Reference proteome</keyword>
<gene>
    <name evidence="1" type="ORF">VK792_17470</name>
</gene>
<evidence type="ECO:0000313" key="1">
    <source>
        <dbReference type="EMBL" id="MEC3863086.1"/>
    </source>
</evidence>
<dbReference type="Proteomes" id="UP001348149">
    <property type="component" value="Unassembled WGS sequence"/>
</dbReference>
<evidence type="ECO:0000313" key="2">
    <source>
        <dbReference type="Proteomes" id="UP001348149"/>
    </source>
</evidence>
<name>A0ABU6HLA9_9RHOB</name>
<organism evidence="1 2">
    <name type="scientific">Mesobacterium hydrothermale</name>
    <dbReference type="NCBI Taxonomy" id="3111907"/>
    <lineage>
        <taxon>Bacteria</taxon>
        <taxon>Pseudomonadati</taxon>
        <taxon>Pseudomonadota</taxon>
        <taxon>Alphaproteobacteria</taxon>
        <taxon>Rhodobacterales</taxon>
        <taxon>Roseobacteraceae</taxon>
        <taxon>Mesobacterium</taxon>
    </lineage>
</organism>
<protein>
    <submittedName>
        <fullName evidence="1">Uncharacterized protein</fullName>
    </submittedName>
</protein>